<gene>
    <name evidence="1" type="ORF">CE91St3_17150</name>
    <name evidence="3" type="ORF">DW828_19990</name>
    <name evidence="2" type="ORF">GMD92_20000</name>
</gene>
<dbReference type="Proteomes" id="UP001055114">
    <property type="component" value="Unassembled WGS sequence"/>
</dbReference>
<dbReference type="Proteomes" id="UP000286260">
    <property type="component" value="Unassembled WGS sequence"/>
</dbReference>
<evidence type="ECO:0000313" key="3">
    <source>
        <dbReference type="EMBL" id="RHC77896.1"/>
    </source>
</evidence>
<dbReference type="RefSeq" id="WP_005641749.1">
    <property type="nucleotide sequence ID" value="NZ_BAABYG010000001.1"/>
</dbReference>
<reference evidence="2 5" key="2">
    <citation type="journal article" date="2019" name="Nat. Med.">
        <title>A library of human gut bacterial isolates paired with longitudinal multiomics data enables mechanistic microbiome research.</title>
        <authorList>
            <person name="Poyet M."/>
            <person name="Groussin M."/>
            <person name="Gibbons S.M."/>
            <person name="Avila-Pacheco J."/>
            <person name="Jiang X."/>
            <person name="Kearney S.M."/>
            <person name="Perrotta A.R."/>
            <person name="Berdy B."/>
            <person name="Zhao S."/>
            <person name="Lieberman T.D."/>
            <person name="Swanson P.K."/>
            <person name="Smith M."/>
            <person name="Roesemann S."/>
            <person name="Alexander J.E."/>
            <person name="Rich S.A."/>
            <person name="Livny J."/>
            <person name="Vlamakis H."/>
            <person name="Clish C."/>
            <person name="Bullock K."/>
            <person name="Deik A."/>
            <person name="Scott J."/>
            <person name="Pierce K.A."/>
            <person name="Xavier R.J."/>
            <person name="Alm E.J."/>
        </authorList>
    </citation>
    <scope>NUCLEOTIDE SEQUENCE [LARGE SCALE GENOMIC DNA]</scope>
    <source>
        <strain evidence="2 5">BIOML-A16</strain>
    </source>
</reference>
<dbReference type="OrthoDB" id="1046984at2"/>
<dbReference type="Proteomes" id="UP000448908">
    <property type="component" value="Unassembled WGS sequence"/>
</dbReference>
<dbReference type="GeneID" id="99805405"/>
<dbReference type="AlphaFoldDB" id="A0A3R6KEN6"/>
<evidence type="ECO:0000313" key="6">
    <source>
        <dbReference type="Proteomes" id="UP001055114"/>
    </source>
</evidence>
<evidence type="ECO:0000313" key="1">
    <source>
        <dbReference type="EMBL" id="GKH71852.1"/>
    </source>
</evidence>
<accession>A0A3R6KEN6</accession>
<comment type="caution">
    <text evidence="1">The sequence shown here is derived from an EMBL/GenBank/DDBJ whole genome shotgun (WGS) entry which is preliminary data.</text>
</comment>
<reference evidence="3 4" key="1">
    <citation type="submission" date="2018-08" db="EMBL/GenBank/DDBJ databases">
        <title>A genome reference for cultivated species of the human gut microbiota.</title>
        <authorList>
            <person name="Zou Y."/>
            <person name="Xue W."/>
            <person name="Luo G."/>
        </authorList>
    </citation>
    <scope>NUCLEOTIDE SEQUENCE [LARGE SCALE GENOMIC DNA]</scope>
    <source>
        <strain evidence="3 4">AM34-17</strain>
    </source>
</reference>
<dbReference type="EMBL" id="QSII01000055">
    <property type="protein sequence ID" value="RHC77896.1"/>
    <property type="molecule type" value="Genomic_DNA"/>
</dbReference>
<name>A0A3R6KEN6_9BACT</name>
<dbReference type="EMBL" id="BQNZ01000001">
    <property type="protein sequence ID" value="GKH71852.1"/>
    <property type="molecule type" value="Genomic_DNA"/>
</dbReference>
<proteinExistence type="predicted"/>
<evidence type="ECO:0000313" key="5">
    <source>
        <dbReference type="Proteomes" id="UP000448908"/>
    </source>
</evidence>
<evidence type="ECO:0000313" key="2">
    <source>
        <dbReference type="EMBL" id="MTU71270.1"/>
    </source>
</evidence>
<organism evidence="1 6">
    <name type="scientific">Parabacteroides merdae</name>
    <dbReference type="NCBI Taxonomy" id="46503"/>
    <lineage>
        <taxon>Bacteria</taxon>
        <taxon>Pseudomonadati</taxon>
        <taxon>Bacteroidota</taxon>
        <taxon>Bacteroidia</taxon>
        <taxon>Bacteroidales</taxon>
        <taxon>Tannerellaceae</taxon>
        <taxon>Parabacteroides</taxon>
    </lineage>
</organism>
<dbReference type="EMBL" id="WNDA01000052">
    <property type="protein sequence ID" value="MTU71270.1"/>
    <property type="molecule type" value="Genomic_DNA"/>
</dbReference>
<evidence type="ECO:0000313" key="4">
    <source>
        <dbReference type="Proteomes" id="UP000286260"/>
    </source>
</evidence>
<protein>
    <submittedName>
        <fullName evidence="2">Hpt domain-containing protein</fullName>
    </submittedName>
</protein>
<sequence>MLGLFVSESRKDIDRLSAAVKEKDSREIISILHRNLPLWETVRLDYPVAVLRVLVKSDAGQWEDEEYVKIEKIIGAVRELISYAELMRKERQE</sequence>
<reference evidence="1" key="3">
    <citation type="submission" date="2022-01" db="EMBL/GenBank/DDBJ databases">
        <title>Novel bile acid biosynthetic pathways are enriched in the microbiome of centenarians.</title>
        <authorList>
            <person name="Sato Y."/>
            <person name="Atarashi K."/>
            <person name="Plichta R.D."/>
            <person name="Arai Y."/>
            <person name="Sasajima S."/>
            <person name="Kearney M.S."/>
            <person name="Suda W."/>
            <person name="Takeshita K."/>
            <person name="Sasaki T."/>
            <person name="Okamoto S."/>
            <person name="Skelly N.A."/>
            <person name="Okamura Y."/>
            <person name="Vlamakis H."/>
            <person name="Li Y."/>
            <person name="Tanoue T."/>
            <person name="Takei H."/>
            <person name="Nittono H."/>
            <person name="Narushima S."/>
            <person name="Irie J."/>
            <person name="Itoh H."/>
            <person name="Moriya K."/>
            <person name="Sugiura Y."/>
            <person name="Suematsu M."/>
            <person name="Moritoki N."/>
            <person name="Shibata S."/>
            <person name="Littman R.D."/>
            <person name="Fischbach A.M."/>
            <person name="Uwamino Y."/>
            <person name="Inoue T."/>
            <person name="Honda A."/>
            <person name="Hattori M."/>
            <person name="Murai T."/>
            <person name="Xavier J.R."/>
            <person name="Hirose N."/>
            <person name="Honda K."/>
        </authorList>
    </citation>
    <scope>NUCLEOTIDE SEQUENCE</scope>
    <source>
        <strain evidence="1">CE91-St3</strain>
    </source>
</reference>